<proteinExistence type="predicted"/>
<evidence type="ECO:0000313" key="3">
    <source>
        <dbReference type="Proteomes" id="UP000561459"/>
    </source>
</evidence>
<dbReference type="EMBL" id="JACIDY010000002">
    <property type="protein sequence ID" value="MBB3939697.1"/>
    <property type="molecule type" value="Genomic_DNA"/>
</dbReference>
<comment type="caution">
    <text evidence="2">The sequence shown here is derived from an EMBL/GenBank/DDBJ whole genome shotgun (WGS) entry which is preliminary data.</text>
</comment>
<evidence type="ECO:0000313" key="2">
    <source>
        <dbReference type="EMBL" id="MBB3939697.1"/>
    </source>
</evidence>
<gene>
    <name evidence="2" type="ORF">GGR39_001337</name>
</gene>
<organism evidence="2 3">
    <name type="scientific">Novosphingobium fluoreni</name>
    <dbReference type="NCBI Taxonomy" id="1391222"/>
    <lineage>
        <taxon>Bacteria</taxon>
        <taxon>Pseudomonadati</taxon>
        <taxon>Pseudomonadota</taxon>
        <taxon>Alphaproteobacteria</taxon>
        <taxon>Sphingomonadales</taxon>
        <taxon>Sphingomonadaceae</taxon>
        <taxon>Novosphingobium</taxon>
    </lineage>
</organism>
<keyword evidence="1" id="KW-1133">Transmembrane helix</keyword>
<dbReference type="Proteomes" id="UP000561459">
    <property type="component" value="Unassembled WGS sequence"/>
</dbReference>
<protein>
    <submittedName>
        <fullName evidence="2">Uncharacterized protein</fullName>
    </submittedName>
</protein>
<keyword evidence="3" id="KW-1185">Reference proteome</keyword>
<feature type="transmembrane region" description="Helical" evidence="1">
    <location>
        <begin position="90"/>
        <end position="113"/>
    </location>
</feature>
<accession>A0A7W6BZG4</accession>
<evidence type="ECO:0000256" key="1">
    <source>
        <dbReference type="SAM" id="Phobius"/>
    </source>
</evidence>
<feature type="transmembrane region" description="Helical" evidence="1">
    <location>
        <begin position="19"/>
        <end position="38"/>
    </location>
</feature>
<dbReference type="AlphaFoldDB" id="A0A7W6BZG4"/>
<keyword evidence="1" id="KW-0812">Transmembrane</keyword>
<dbReference type="RefSeq" id="WP_183616382.1">
    <property type="nucleotide sequence ID" value="NZ_JACIDY010000002.1"/>
</dbReference>
<sequence length="115" mass="12727">MISSGDPDETRRRALDESVCRLICPIASAMVGVCMTGIGVLRVGNSVHGDSTWADDLLSIDAVTFLLATLSSYFALRVHSIRRLHWLEHIADATFILSMVLLTIACFVITYSLRW</sequence>
<feature type="transmembrane region" description="Helical" evidence="1">
    <location>
        <begin position="58"/>
        <end position="78"/>
    </location>
</feature>
<keyword evidence="1" id="KW-0472">Membrane</keyword>
<reference evidence="2 3" key="1">
    <citation type="submission" date="2020-08" db="EMBL/GenBank/DDBJ databases">
        <title>Genomic Encyclopedia of Type Strains, Phase IV (KMG-IV): sequencing the most valuable type-strain genomes for metagenomic binning, comparative biology and taxonomic classification.</title>
        <authorList>
            <person name="Goeker M."/>
        </authorList>
    </citation>
    <scope>NUCLEOTIDE SEQUENCE [LARGE SCALE GENOMIC DNA]</scope>
    <source>
        <strain evidence="2 3">DSM 27568</strain>
    </source>
</reference>
<name>A0A7W6BZG4_9SPHN</name>